<proteinExistence type="predicted"/>
<keyword evidence="2" id="KW-1185">Reference proteome</keyword>
<evidence type="ECO:0000313" key="1">
    <source>
        <dbReference type="EMBL" id="MXO97739.1"/>
    </source>
</evidence>
<dbReference type="SUPFAM" id="SSF53335">
    <property type="entry name" value="S-adenosyl-L-methionine-dependent methyltransferases"/>
    <property type="match status" value="1"/>
</dbReference>
<dbReference type="EMBL" id="WTYJ01000001">
    <property type="protein sequence ID" value="MXO97739.1"/>
    <property type="molecule type" value="Genomic_DNA"/>
</dbReference>
<protein>
    <recommendedName>
        <fullName evidence="3">Methyltransferase</fullName>
    </recommendedName>
</protein>
<comment type="caution">
    <text evidence="1">The sequence shown here is derived from an EMBL/GenBank/DDBJ whole genome shotgun (WGS) entry which is preliminary data.</text>
</comment>
<dbReference type="InterPro" id="IPR029063">
    <property type="entry name" value="SAM-dependent_MTases_sf"/>
</dbReference>
<sequence length="218" mass="24553">MAGLTTERWTAVSGAQRHAMQVRDAVERVRRPQDRIVLGNWADPALLADERYDTVLADYLLGAIEGFAPFYQHRLLARLRPLTGSRLYFIGLAPYVNQPADDPAARLVRQIGRYRDSCLLLSDDQPYREYPAEWVADHLEASGFKVLAAQRFPIRYKARFVNSQIDMCLPRLEGLADRNLARALRASGETLRQAALDHIAREGSISHGHDYVIAAEPA</sequence>
<accession>A0A6I4TQV0</accession>
<gene>
    <name evidence="1" type="ORF">GRI97_01895</name>
</gene>
<name>A0A6I4TQV0_9SPHN</name>
<dbReference type="AlphaFoldDB" id="A0A6I4TQV0"/>
<evidence type="ECO:0008006" key="3">
    <source>
        <dbReference type="Google" id="ProtNLM"/>
    </source>
</evidence>
<organism evidence="1 2">
    <name type="scientific">Croceibacterium xixiisoli</name>
    <dbReference type="NCBI Taxonomy" id="1476466"/>
    <lineage>
        <taxon>Bacteria</taxon>
        <taxon>Pseudomonadati</taxon>
        <taxon>Pseudomonadota</taxon>
        <taxon>Alphaproteobacteria</taxon>
        <taxon>Sphingomonadales</taxon>
        <taxon>Erythrobacteraceae</taxon>
        <taxon>Croceibacterium</taxon>
    </lineage>
</organism>
<evidence type="ECO:0000313" key="2">
    <source>
        <dbReference type="Proteomes" id="UP000469430"/>
    </source>
</evidence>
<dbReference type="Proteomes" id="UP000469430">
    <property type="component" value="Unassembled WGS sequence"/>
</dbReference>
<reference evidence="1 2" key="1">
    <citation type="submission" date="2019-12" db="EMBL/GenBank/DDBJ databases">
        <title>Genomic-based taxomic classification of the family Erythrobacteraceae.</title>
        <authorList>
            <person name="Xu L."/>
        </authorList>
    </citation>
    <scope>NUCLEOTIDE SEQUENCE [LARGE SCALE GENOMIC DNA]</scope>
    <source>
        <strain evidence="1 2">S36</strain>
    </source>
</reference>
<dbReference type="OrthoDB" id="7558956at2"/>